<dbReference type="GeneID" id="119719235"/>
<dbReference type="AlphaFoldDB" id="A0A913YYA2"/>
<feature type="compositionally biased region" description="Polar residues" evidence="1">
    <location>
        <begin position="107"/>
        <end position="124"/>
    </location>
</feature>
<sequence length="215" mass="23230">MAGHYDLDDNVVPDLQCYEMLPADAELQIAQAFAGNEPTGAFKPKSPVHHASLSALPVALHGPSGCLDENLLQVPYLASDGLVGSSSEPDGLEGAVFDSPPDIQTVPSLQDTPRGTAISASSHSMARFDHQSVSSSDDSTSRCVTATSTAVSHSPYEVPDMYANLLGLLMQHREQHVKWSPPARFDDRNCGRSDLQFDGRCDCDVHLVPRWDIEE</sequence>
<accession>A0A913YYA2</accession>
<organism evidence="2 3">
    <name type="scientific">Patiria miniata</name>
    <name type="common">Bat star</name>
    <name type="synonym">Asterina miniata</name>
    <dbReference type="NCBI Taxonomy" id="46514"/>
    <lineage>
        <taxon>Eukaryota</taxon>
        <taxon>Metazoa</taxon>
        <taxon>Echinodermata</taxon>
        <taxon>Eleutherozoa</taxon>
        <taxon>Asterozoa</taxon>
        <taxon>Asteroidea</taxon>
        <taxon>Valvatacea</taxon>
        <taxon>Valvatida</taxon>
        <taxon>Asterinidae</taxon>
        <taxon>Patiria</taxon>
    </lineage>
</organism>
<protein>
    <submittedName>
        <fullName evidence="2">Uncharacterized protein</fullName>
    </submittedName>
</protein>
<keyword evidence="3" id="KW-1185">Reference proteome</keyword>
<proteinExistence type="predicted"/>
<evidence type="ECO:0000256" key="1">
    <source>
        <dbReference type="SAM" id="MobiDB-lite"/>
    </source>
</evidence>
<dbReference type="Proteomes" id="UP000887568">
    <property type="component" value="Unplaced"/>
</dbReference>
<evidence type="ECO:0000313" key="3">
    <source>
        <dbReference type="Proteomes" id="UP000887568"/>
    </source>
</evidence>
<feature type="region of interest" description="Disordered" evidence="1">
    <location>
        <begin position="107"/>
        <end position="126"/>
    </location>
</feature>
<dbReference type="RefSeq" id="XP_038044538.1">
    <property type="nucleotide sequence ID" value="XM_038188610.1"/>
</dbReference>
<reference evidence="2" key="1">
    <citation type="submission" date="2022-11" db="UniProtKB">
        <authorList>
            <consortium name="EnsemblMetazoa"/>
        </authorList>
    </citation>
    <scope>IDENTIFICATION</scope>
</reference>
<name>A0A913YYA2_PATMI</name>
<dbReference type="EnsemblMetazoa" id="XM_038188610.1">
    <property type="protein sequence ID" value="XP_038044538.1"/>
    <property type="gene ID" value="LOC119719235"/>
</dbReference>
<evidence type="ECO:0000313" key="2">
    <source>
        <dbReference type="EnsemblMetazoa" id="XP_038044538.1"/>
    </source>
</evidence>
<dbReference type="OMA" id="MSHEDMT"/>